<feature type="region of interest" description="Disordered" evidence="1">
    <location>
        <begin position="1"/>
        <end position="134"/>
    </location>
</feature>
<organism evidence="2 3">
    <name type="scientific">Actinoallomurus liliacearum</name>
    <dbReference type="NCBI Taxonomy" id="1080073"/>
    <lineage>
        <taxon>Bacteria</taxon>
        <taxon>Bacillati</taxon>
        <taxon>Actinomycetota</taxon>
        <taxon>Actinomycetes</taxon>
        <taxon>Streptosporangiales</taxon>
        <taxon>Thermomonosporaceae</taxon>
        <taxon>Actinoallomurus</taxon>
    </lineage>
</organism>
<proteinExistence type="predicted"/>
<evidence type="ECO:0000313" key="3">
    <source>
        <dbReference type="Proteomes" id="UP001500212"/>
    </source>
</evidence>
<accession>A0ABP8TGR1</accession>
<gene>
    <name evidence="2" type="ORF">GCM10023195_16160</name>
</gene>
<evidence type="ECO:0000256" key="1">
    <source>
        <dbReference type="SAM" id="MobiDB-lite"/>
    </source>
</evidence>
<keyword evidence="3" id="KW-1185">Reference proteome</keyword>
<dbReference type="Proteomes" id="UP001500212">
    <property type="component" value="Unassembled WGS sequence"/>
</dbReference>
<feature type="compositionally biased region" description="Basic and acidic residues" evidence="1">
    <location>
        <begin position="82"/>
        <end position="103"/>
    </location>
</feature>
<feature type="compositionally biased region" description="Basic and acidic residues" evidence="1">
    <location>
        <begin position="1"/>
        <end position="14"/>
    </location>
</feature>
<evidence type="ECO:0000313" key="2">
    <source>
        <dbReference type="EMBL" id="GAA4604733.1"/>
    </source>
</evidence>
<dbReference type="EMBL" id="BAABHJ010000005">
    <property type="protein sequence ID" value="GAA4604733.1"/>
    <property type="molecule type" value="Genomic_DNA"/>
</dbReference>
<sequence>MKESEGADRPGRFPEDEEQHGSAPDVGTASEETRQAGDKAFQTPPSEPQWPGRIPSEEEKEGVPSTDMDARSPLGVGTSESARAEEMASGRKAEPAEGADRPAGKATAEHGTGVGAHETAEEESPQLPPGDQAG</sequence>
<protein>
    <submittedName>
        <fullName evidence="2">Uncharacterized protein</fullName>
    </submittedName>
</protein>
<comment type="caution">
    <text evidence="2">The sequence shown here is derived from an EMBL/GenBank/DDBJ whole genome shotgun (WGS) entry which is preliminary data.</text>
</comment>
<name>A0ABP8TGR1_9ACTN</name>
<reference evidence="3" key="1">
    <citation type="journal article" date="2019" name="Int. J. Syst. Evol. Microbiol.">
        <title>The Global Catalogue of Microorganisms (GCM) 10K type strain sequencing project: providing services to taxonomists for standard genome sequencing and annotation.</title>
        <authorList>
            <consortium name="The Broad Institute Genomics Platform"/>
            <consortium name="The Broad Institute Genome Sequencing Center for Infectious Disease"/>
            <person name="Wu L."/>
            <person name="Ma J."/>
        </authorList>
    </citation>
    <scope>NUCLEOTIDE SEQUENCE [LARGE SCALE GENOMIC DNA]</scope>
    <source>
        <strain evidence="3">JCM 17938</strain>
    </source>
</reference>
<dbReference type="RefSeq" id="WP_345350756.1">
    <property type="nucleotide sequence ID" value="NZ_BAABHJ010000005.1"/>
</dbReference>